<proteinExistence type="predicted"/>
<dbReference type="Proteomes" id="UP000771736">
    <property type="component" value="Unassembled WGS sequence"/>
</dbReference>
<keyword evidence="1 3" id="KW-0238">DNA-binding</keyword>
<dbReference type="AlphaFoldDB" id="A0A930HNX9"/>
<protein>
    <submittedName>
        <fullName evidence="3">DNA-binding protein</fullName>
    </submittedName>
</protein>
<dbReference type="InterPro" id="IPR010992">
    <property type="entry name" value="IHF-like_DNA-bd_dom_sf"/>
</dbReference>
<dbReference type="Pfam" id="PF18291">
    <property type="entry name" value="HU-HIG"/>
    <property type="match status" value="1"/>
</dbReference>
<accession>A0A930HNX9</accession>
<dbReference type="GO" id="GO:0003677">
    <property type="term" value="F:DNA binding"/>
    <property type="evidence" value="ECO:0007669"/>
    <property type="project" value="UniProtKB-KW"/>
</dbReference>
<gene>
    <name evidence="3" type="ORF">HXN26_09940</name>
</gene>
<evidence type="ECO:0000259" key="2">
    <source>
        <dbReference type="Pfam" id="PF18291"/>
    </source>
</evidence>
<organism evidence="3 4">
    <name type="scientific">Prevotella aurantiaca</name>
    <dbReference type="NCBI Taxonomy" id="596085"/>
    <lineage>
        <taxon>Bacteria</taxon>
        <taxon>Pseudomonadati</taxon>
        <taxon>Bacteroidota</taxon>
        <taxon>Bacteroidia</taxon>
        <taxon>Bacteroidales</taxon>
        <taxon>Prevotellaceae</taxon>
        <taxon>Prevotella</taxon>
    </lineage>
</organism>
<evidence type="ECO:0000256" key="1">
    <source>
        <dbReference type="ARBA" id="ARBA00023125"/>
    </source>
</evidence>
<evidence type="ECO:0000313" key="3">
    <source>
        <dbReference type="EMBL" id="MBF1385146.1"/>
    </source>
</evidence>
<dbReference type="SUPFAM" id="SSF47729">
    <property type="entry name" value="IHF-like DNA-binding proteins"/>
    <property type="match status" value="1"/>
</dbReference>
<dbReference type="EMBL" id="JABZSJ010000072">
    <property type="protein sequence ID" value="MBF1385146.1"/>
    <property type="molecule type" value="Genomic_DNA"/>
</dbReference>
<evidence type="ECO:0000313" key="4">
    <source>
        <dbReference type="Proteomes" id="UP000771736"/>
    </source>
</evidence>
<name>A0A930HNX9_9BACT</name>
<dbReference type="RefSeq" id="WP_273161062.1">
    <property type="nucleotide sequence ID" value="NZ_JABZSJ010000072.1"/>
</dbReference>
<feature type="domain" description="HU" evidence="2">
    <location>
        <begin position="2"/>
        <end position="117"/>
    </location>
</feature>
<sequence>MDYSLNKRKMSVGKFKGKEMFVASAVCQKQHISFEQLCERMTADSTIGEADIAAVFYKFRNVLNEFCSQGYIVNAGPLGKFRPTFLSKVVEKEEDFKPTECITKTQILFTPTAKFRELKNVA</sequence>
<comment type="caution">
    <text evidence="3">The sequence shown here is derived from an EMBL/GenBank/DDBJ whole genome shotgun (WGS) entry which is preliminary data.</text>
</comment>
<dbReference type="InterPro" id="IPR041607">
    <property type="entry name" value="HU-HIG"/>
</dbReference>
<reference evidence="3" key="1">
    <citation type="submission" date="2020-04" db="EMBL/GenBank/DDBJ databases">
        <title>Deep metagenomics examines the oral microbiome during advanced dental caries in children, revealing novel taxa and co-occurrences with host molecules.</title>
        <authorList>
            <person name="Baker J.L."/>
            <person name="Morton J.T."/>
            <person name="Dinis M."/>
            <person name="Alvarez R."/>
            <person name="Tran N.C."/>
            <person name="Knight R."/>
            <person name="Edlund A."/>
        </authorList>
    </citation>
    <scope>NUCLEOTIDE SEQUENCE</scope>
    <source>
        <strain evidence="3">JCVI_44_bin.5</strain>
    </source>
</reference>